<keyword evidence="1" id="KW-0472">Membrane</keyword>
<evidence type="ECO:0000313" key="3">
    <source>
        <dbReference type="Proteomes" id="UP000679126"/>
    </source>
</evidence>
<protein>
    <recommendedName>
        <fullName evidence="4">DoxX family protein</fullName>
    </recommendedName>
</protein>
<comment type="caution">
    <text evidence="2">The sequence shown here is derived from an EMBL/GenBank/DDBJ whole genome shotgun (WGS) entry which is preliminary data.</text>
</comment>
<dbReference type="EMBL" id="JAGHKP010000001">
    <property type="protein sequence ID" value="MBO9151271.1"/>
    <property type="molecule type" value="Genomic_DNA"/>
</dbReference>
<dbReference type="Proteomes" id="UP000679126">
    <property type="component" value="Unassembled WGS sequence"/>
</dbReference>
<accession>A0ABS3Y9F5</accession>
<feature type="transmembrane region" description="Helical" evidence="1">
    <location>
        <begin position="187"/>
        <end position="206"/>
    </location>
</feature>
<evidence type="ECO:0000256" key="1">
    <source>
        <dbReference type="SAM" id="Phobius"/>
    </source>
</evidence>
<keyword evidence="1" id="KW-1133">Transmembrane helix</keyword>
<reference evidence="3" key="1">
    <citation type="submission" date="2021-03" db="EMBL/GenBank/DDBJ databases">
        <title>Assistant Professor.</title>
        <authorList>
            <person name="Huq M.A."/>
        </authorList>
    </citation>
    <scope>NUCLEOTIDE SEQUENCE [LARGE SCALE GENOMIC DNA]</scope>
    <source>
        <strain evidence="3">MAH-28</strain>
    </source>
</reference>
<name>A0ABS3Y9F5_9BACT</name>
<feature type="transmembrane region" description="Helical" evidence="1">
    <location>
        <begin position="155"/>
        <end position="175"/>
    </location>
</feature>
<dbReference type="RefSeq" id="WP_209143314.1">
    <property type="nucleotide sequence ID" value="NZ_JAGHKP010000001.1"/>
</dbReference>
<organism evidence="2 3">
    <name type="scientific">Chitinophaga chungangae</name>
    <dbReference type="NCBI Taxonomy" id="2821488"/>
    <lineage>
        <taxon>Bacteria</taxon>
        <taxon>Pseudomonadati</taxon>
        <taxon>Bacteroidota</taxon>
        <taxon>Chitinophagia</taxon>
        <taxon>Chitinophagales</taxon>
        <taxon>Chitinophagaceae</taxon>
        <taxon>Chitinophaga</taxon>
    </lineage>
</organism>
<evidence type="ECO:0008006" key="4">
    <source>
        <dbReference type="Google" id="ProtNLM"/>
    </source>
</evidence>
<feature type="transmembrane region" description="Helical" evidence="1">
    <location>
        <begin position="76"/>
        <end position="96"/>
    </location>
</feature>
<proteinExistence type="predicted"/>
<gene>
    <name evidence="2" type="ORF">J7I43_03570</name>
</gene>
<sequence length="420" mass="48477">MSLQLSRTWSSGQKLLFRFFFVFFVLYIPFSFIPYLGEGYEFLWRQAVPWVGEHVLHLPGKITIFTNGSGDTTYDYVKLFCMAVLSVTAALVWSAADRRRRNYDALHHWLRVGLRYYMFYMMGVYGFAKVFHLQMPSPFLSQLVQPFGDKSPMGLAWSYVGFSAAFSAFAGWAEVISGMLLLFRRTVLMGSVLCAFVMLNVVAINFCFDVPVKLYSSFLLLVSLFLMAPDMRRLGNLFLFNKTVQPKVYRTYLNKRWLRITAGVVKFLFIGLVLYSQVANSMSGAKRYGAAASRPPLYGIYNTELLVRNHDTIPPLMTDTTRWRQVIIQFANYAQVKLMNDSLKALAFDIDTTAKTATVFTPGDTSRKNVMRYTLDSTYLTLDGVLNNDTVTYRLKKFDHRTFRLVSRGFRWVNEYPYNW</sequence>
<feature type="transmembrane region" description="Helical" evidence="1">
    <location>
        <begin position="257"/>
        <end position="278"/>
    </location>
</feature>
<feature type="transmembrane region" description="Helical" evidence="1">
    <location>
        <begin position="117"/>
        <end position="135"/>
    </location>
</feature>
<feature type="transmembrane region" description="Helical" evidence="1">
    <location>
        <begin position="212"/>
        <end position="228"/>
    </location>
</feature>
<feature type="transmembrane region" description="Helical" evidence="1">
    <location>
        <begin position="15"/>
        <end position="36"/>
    </location>
</feature>
<keyword evidence="1" id="KW-0812">Transmembrane</keyword>
<evidence type="ECO:0000313" key="2">
    <source>
        <dbReference type="EMBL" id="MBO9151271.1"/>
    </source>
</evidence>
<keyword evidence="3" id="KW-1185">Reference proteome</keyword>